<name>A0A084EGP5_SPHYA</name>
<organism evidence="1 2">
    <name type="scientific">Sphingobium yanoikuyae</name>
    <name type="common">Sphingomonas yanoikuyae</name>
    <dbReference type="NCBI Taxonomy" id="13690"/>
    <lineage>
        <taxon>Bacteria</taxon>
        <taxon>Pseudomonadati</taxon>
        <taxon>Pseudomonadota</taxon>
        <taxon>Alphaproteobacteria</taxon>
        <taxon>Sphingomonadales</taxon>
        <taxon>Sphingomonadaceae</taxon>
        <taxon>Sphingobium</taxon>
    </lineage>
</organism>
<evidence type="ECO:0000313" key="1">
    <source>
        <dbReference type="EMBL" id="KEZ17137.1"/>
    </source>
</evidence>
<accession>A0A084EGP5</accession>
<evidence type="ECO:0000313" key="2">
    <source>
        <dbReference type="Proteomes" id="UP000028534"/>
    </source>
</evidence>
<protein>
    <submittedName>
        <fullName evidence="1">Uncharacterized protein</fullName>
    </submittedName>
</protein>
<reference evidence="1 2" key="1">
    <citation type="submission" date="2014-03" db="EMBL/GenBank/DDBJ databases">
        <title>Genome sequence of Sphingobium yanoikuyae B1.</title>
        <authorList>
            <person name="Gan H.M."/>
            <person name="Gan H.Y."/>
            <person name="Savka M.A."/>
        </authorList>
    </citation>
    <scope>NUCLEOTIDE SEQUENCE [LARGE SCALE GENOMIC DNA]</scope>
    <source>
        <strain evidence="1 2">B1</strain>
    </source>
</reference>
<dbReference type="RefSeq" id="WP_037521362.1">
    <property type="nucleotide sequence ID" value="NZ_JGVR01000024.1"/>
</dbReference>
<dbReference type="PATRIC" id="fig|13690.10.peg.3723"/>
<dbReference type="AlphaFoldDB" id="A0A084EGP5"/>
<dbReference type="EMBL" id="JGVR01000024">
    <property type="protein sequence ID" value="KEZ17137.1"/>
    <property type="molecule type" value="Genomic_DNA"/>
</dbReference>
<dbReference type="Proteomes" id="UP000028534">
    <property type="component" value="Unassembled WGS sequence"/>
</dbReference>
<sequence>MTDAVKPATDGVVISRELLAFLCGDGPLDGHYFGEKPDHERGNFWWRKALRAAENAAIEKAGEPVDQKAEYEAFKMWAKNWLPDAVPTVTSHIFDAWLARARVPTLQRLGQEFDAGEAVVSMYERNPDVHLTIRAHPPQSRGQAFDGEGEGFTIGDPVEKFTGEAIWHGVIVASYLTSKGKRRYVVEVKPQGFQMIAVPSQLRALSSAKRGEA</sequence>
<comment type="caution">
    <text evidence="1">The sequence shown here is derived from an EMBL/GenBank/DDBJ whole genome shotgun (WGS) entry which is preliminary data.</text>
</comment>
<gene>
    <name evidence="1" type="ORF">CP98_03635</name>
</gene>
<proteinExistence type="predicted"/>